<accession>A0A7J6M4S5</accession>
<evidence type="ECO:0000256" key="1">
    <source>
        <dbReference type="SAM" id="MobiDB-lite"/>
    </source>
</evidence>
<feature type="compositionally biased region" description="Basic residues" evidence="1">
    <location>
        <begin position="317"/>
        <end position="334"/>
    </location>
</feature>
<proteinExistence type="predicted"/>
<dbReference type="EMBL" id="JAAPAO010000231">
    <property type="protein sequence ID" value="KAF4666578.1"/>
    <property type="molecule type" value="Genomic_DNA"/>
</dbReference>
<sequence length="351" mass="39316">MGDDGQGSRYYAKLATKDTFMTSVDRESYERDGYTCMRSDSILNRANKEGYDRMWGYTVSDSGGSLGEVLKGYISISDKGFLTALDRYSTISDMDNGISRPPAVPDIPRPDLILESFNNLYNNGKMLYLETGDHKPSPNALYYGFNSDGFDIQIKTDQNGLISSVKNHDPNGVSYNRLLYTMYGRAMMVTLRNEIKQRMIMTEPVDKDKFDGTNQSFPAARLDTLEGIPLRKGQLPQLLKSQSPPEGEPSASGESTLAPFYRRFRNLLPALIPRTRGVRKDDGKRSTEDAVRSLTDILSPTGQGDSADKPEQEKTHGTHRGRSLRLPHLRSRTRKGGESGPKYRQLEKDGE</sequence>
<feature type="region of interest" description="Disordered" evidence="1">
    <location>
        <begin position="238"/>
        <end position="257"/>
    </location>
</feature>
<evidence type="ECO:0000313" key="3">
    <source>
        <dbReference type="Proteomes" id="UP000591131"/>
    </source>
</evidence>
<organism evidence="2 3">
    <name type="scientific">Perkinsus chesapeaki</name>
    <name type="common">Clam parasite</name>
    <name type="synonym">Perkinsus andrewsi</name>
    <dbReference type="NCBI Taxonomy" id="330153"/>
    <lineage>
        <taxon>Eukaryota</taxon>
        <taxon>Sar</taxon>
        <taxon>Alveolata</taxon>
        <taxon>Perkinsozoa</taxon>
        <taxon>Perkinsea</taxon>
        <taxon>Perkinsida</taxon>
        <taxon>Perkinsidae</taxon>
        <taxon>Perkinsus</taxon>
    </lineage>
</organism>
<feature type="compositionally biased region" description="Basic and acidic residues" evidence="1">
    <location>
        <begin position="306"/>
        <end position="316"/>
    </location>
</feature>
<reference evidence="2 3" key="1">
    <citation type="submission" date="2020-04" db="EMBL/GenBank/DDBJ databases">
        <title>Perkinsus chesapeaki whole genome sequence.</title>
        <authorList>
            <person name="Bogema D.R."/>
        </authorList>
    </citation>
    <scope>NUCLEOTIDE SEQUENCE [LARGE SCALE GENOMIC DNA]</scope>
    <source>
        <strain evidence="2">ATCC PRA-425</strain>
    </source>
</reference>
<keyword evidence="3" id="KW-1185">Reference proteome</keyword>
<comment type="caution">
    <text evidence="2">The sequence shown here is derived from an EMBL/GenBank/DDBJ whole genome shotgun (WGS) entry which is preliminary data.</text>
</comment>
<gene>
    <name evidence="2" type="ORF">FOL47_004023</name>
</gene>
<feature type="region of interest" description="Disordered" evidence="1">
    <location>
        <begin position="275"/>
        <end position="351"/>
    </location>
</feature>
<dbReference type="AlphaFoldDB" id="A0A7J6M4S5"/>
<name>A0A7J6M4S5_PERCH</name>
<feature type="compositionally biased region" description="Basic and acidic residues" evidence="1">
    <location>
        <begin position="278"/>
        <end position="291"/>
    </location>
</feature>
<evidence type="ECO:0000313" key="2">
    <source>
        <dbReference type="EMBL" id="KAF4666578.1"/>
    </source>
</evidence>
<protein>
    <submittedName>
        <fullName evidence="2">Uncharacterized protein</fullName>
    </submittedName>
</protein>
<dbReference type="Proteomes" id="UP000591131">
    <property type="component" value="Unassembled WGS sequence"/>
</dbReference>